<name>A0A2B7XB64_9EURO</name>
<feature type="region of interest" description="Disordered" evidence="1">
    <location>
        <begin position="533"/>
        <end position="561"/>
    </location>
</feature>
<feature type="compositionally biased region" description="Acidic residues" evidence="1">
    <location>
        <begin position="541"/>
        <end position="558"/>
    </location>
</feature>
<evidence type="ECO:0000313" key="3">
    <source>
        <dbReference type="EMBL" id="PGH06011.1"/>
    </source>
</evidence>
<reference evidence="3 4" key="1">
    <citation type="submission" date="2017-10" db="EMBL/GenBank/DDBJ databases">
        <title>Comparative genomics in systemic dimorphic fungi from Ajellomycetaceae.</title>
        <authorList>
            <person name="Munoz J.F."/>
            <person name="Mcewen J.G."/>
            <person name="Clay O.K."/>
            <person name="Cuomo C.A."/>
        </authorList>
    </citation>
    <scope>NUCLEOTIDE SEQUENCE [LARGE SCALE GENOMIC DNA]</scope>
    <source>
        <strain evidence="3 4">UAMH130</strain>
    </source>
</reference>
<proteinExistence type="predicted"/>
<dbReference type="PANTHER" id="PTHR38790">
    <property type="entry name" value="2EXR DOMAIN-CONTAINING PROTEIN-RELATED"/>
    <property type="match status" value="1"/>
</dbReference>
<sequence length="587" mass="64537">MVVDVIKHVLKVVLLTVVQCLLLPVYPCFIAKFAAEKAADERKAEGLMVPIVGLAPTSSKPDERRRLSITPSMLEEGHPNGHANNNIAKGATSSSSDAARSSSNESPSRVARLLSKRPRIPPLSHFFSFAPSPSPPAAGPAHLNGQQSLFLARLPLEIRLAIYHHALACHRVHLVRVPGKVASVACAEGVEIGYTCFKGGREDYACLPASVNHPWVGHGPISFGNLPQQLEAAPVTFADGVRRGVVGALDLLSVCRQVYAEAIAVLYKRLTFQMDLITLLAFSISIPEHHLKAITKLEISGPRLNYIDSAYYLQYLPSFRQIRRPSSSSSHSSSSSSSSTTTEHANTTLPPQTLYKINRKLTSFTRYRAQDIPVYTPRPPTAWEETCARLLPRLTGLCALRISLKRPWPFAERCMSPAAERYLLQPLAEAVCPPGGVGGTGRLPLLRVFEVRVDWEEGVEGHGWEEKGVWPALKGEGEGEGEGDGGTGTEEVDMWRPSAFLLESGSRAALLEREGWEVWGDERWASYLVREKRKDKRGGEGEVEEIEEVDGDGYEDGYEEQRGLWQDAPFTVIRSFGASSESRLDSR</sequence>
<evidence type="ECO:0000313" key="4">
    <source>
        <dbReference type="Proteomes" id="UP000224080"/>
    </source>
</evidence>
<dbReference type="InterPro" id="IPR056632">
    <property type="entry name" value="DUF7730"/>
</dbReference>
<evidence type="ECO:0000256" key="1">
    <source>
        <dbReference type="SAM" id="MobiDB-lite"/>
    </source>
</evidence>
<feature type="compositionally biased region" description="Low complexity" evidence="1">
    <location>
        <begin position="326"/>
        <end position="339"/>
    </location>
</feature>
<gene>
    <name evidence="3" type="ORF">GX51_02602</name>
</gene>
<feature type="domain" description="DUF7730" evidence="2">
    <location>
        <begin position="146"/>
        <end position="300"/>
    </location>
</feature>
<dbReference type="STRING" id="2060905.A0A2B7XB64"/>
<dbReference type="Pfam" id="PF24864">
    <property type="entry name" value="DUF7730"/>
    <property type="match status" value="1"/>
</dbReference>
<feature type="compositionally biased region" description="Polar residues" evidence="1">
    <location>
        <begin position="340"/>
        <end position="349"/>
    </location>
</feature>
<keyword evidence="4" id="KW-1185">Reference proteome</keyword>
<dbReference type="Proteomes" id="UP000224080">
    <property type="component" value="Unassembled WGS sequence"/>
</dbReference>
<dbReference type="EMBL" id="PDNC01000025">
    <property type="protein sequence ID" value="PGH06011.1"/>
    <property type="molecule type" value="Genomic_DNA"/>
</dbReference>
<organism evidence="3 4">
    <name type="scientific">Blastomyces parvus</name>
    <dbReference type="NCBI Taxonomy" id="2060905"/>
    <lineage>
        <taxon>Eukaryota</taxon>
        <taxon>Fungi</taxon>
        <taxon>Dikarya</taxon>
        <taxon>Ascomycota</taxon>
        <taxon>Pezizomycotina</taxon>
        <taxon>Eurotiomycetes</taxon>
        <taxon>Eurotiomycetidae</taxon>
        <taxon>Onygenales</taxon>
        <taxon>Ajellomycetaceae</taxon>
        <taxon>Blastomyces</taxon>
    </lineage>
</organism>
<feature type="region of interest" description="Disordered" evidence="1">
    <location>
        <begin position="324"/>
        <end position="349"/>
    </location>
</feature>
<accession>A0A2B7XB64</accession>
<evidence type="ECO:0000259" key="2">
    <source>
        <dbReference type="Pfam" id="PF24864"/>
    </source>
</evidence>
<dbReference type="AlphaFoldDB" id="A0A2B7XB64"/>
<dbReference type="OrthoDB" id="515692at2759"/>
<feature type="region of interest" description="Disordered" evidence="1">
    <location>
        <begin position="71"/>
        <end position="111"/>
    </location>
</feature>
<feature type="compositionally biased region" description="Low complexity" evidence="1">
    <location>
        <begin position="93"/>
        <end position="111"/>
    </location>
</feature>
<comment type="caution">
    <text evidence="3">The sequence shown here is derived from an EMBL/GenBank/DDBJ whole genome shotgun (WGS) entry which is preliminary data.</text>
</comment>
<protein>
    <recommendedName>
        <fullName evidence="2">DUF7730 domain-containing protein</fullName>
    </recommendedName>
</protein>